<dbReference type="AlphaFoldDB" id="A0A9D4HYT4"/>
<evidence type="ECO:0000313" key="2">
    <source>
        <dbReference type="EMBL" id="KAH3737813.1"/>
    </source>
</evidence>
<feature type="compositionally biased region" description="Polar residues" evidence="1">
    <location>
        <begin position="56"/>
        <end position="67"/>
    </location>
</feature>
<evidence type="ECO:0000256" key="1">
    <source>
        <dbReference type="SAM" id="MobiDB-lite"/>
    </source>
</evidence>
<comment type="caution">
    <text evidence="2">The sequence shown here is derived from an EMBL/GenBank/DDBJ whole genome shotgun (WGS) entry which is preliminary data.</text>
</comment>
<feature type="region of interest" description="Disordered" evidence="1">
    <location>
        <begin position="1"/>
        <end position="26"/>
    </location>
</feature>
<feature type="region of interest" description="Disordered" evidence="1">
    <location>
        <begin position="46"/>
        <end position="67"/>
    </location>
</feature>
<keyword evidence="3" id="KW-1185">Reference proteome</keyword>
<proteinExistence type="predicted"/>
<reference evidence="2" key="1">
    <citation type="journal article" date="2019" name="bioRxiv">
        <title>The Genome of the Zebra Mussel, Dreissena polymorpha: A Resource for Invasive Species Research.</title>
        <authorList>
            <person name="McCartney M.A."/>
            <person name="Auch B."/>
            <person name="Kono T."/>
            <person name="Mallez S."/>
            <person name="Zhang Y."/>
            <person name="Obille A."/>
            <person name="Becker A."/>
            <person name="Abrahante J.E."/>
            <person name="Garbe J."/>
            <person name="Badalamenti J.P."/>
            <person name="Herman A."/>
            <person name="Mangelson H."/>
            <person name="Liachko I."/>
            <person name="Sullivan S."/>
            <person name="Sone E.D."/>
            <person name="Koren S."/>
            <person name="Silverstein K.A.T."/>
            <person name="Beckman K.B."/>
            <person name="Gohl D.M."/>
        </authorList>
    </citation>
    <scope>NUCLEOTIDE SEQUENCE</scope>
    <source>
        <strain evidence="2">Duluth1</strain>
        <tissue evidence="2">Whole animal</tissue>
    </source>
</reference>
<name>A0A9D4HYT4_DREPO</name>
<organism evidence="2 3">
    <name type="scientific">Dreissena polymorpha</name>
    <name type="common">Zebra mussel</name>
    <name type="synonym">Mytilus polymorpha</name>
    <dbReference type="NCBI Taxonomy" id="45954"/>
    <lineage>
        <taxon>Eukaryota</taxon>
        <taxon>Metazoa</taxon>
        <taxon>Spiralia</taxon>
        <taxon>Lophotrochozoa</taxon>
        <taxon>Mollusca</taxon>
        <taxon>Bivalvia</taxon>
        <taxon>Autobranchia</taxon>
        <taxon>Heteroconchia</taxon>
        <taxon>Euheterodonta</taxon>
        <taxon>Imparidentia</taxon>
        <taxon>Neoheterodontei</taxon>
        <taxon>Myida</taxon>
        <taxon>Dreissenoidea</taxon>
        <taxon>Dreissenidae</taxon>
        <taxon>Dreissena</taxon>
    </lineage>
</organism>
<protein>
    <submittedName>
        <fullName evidence="2">Uncharacterized protein</fullName>
    </submittedName>
</protein>
<sequence length="67" mass="7123">MGNTHNSKVQLMSDPKSTTTGVGLNDNYIQKSQQTGNEFIHNCSTAAAGDSCDGPTKTTPQSREAHL</sequence>
<accession>A0A9D4HYT4</accession>
<dbReference type="Proteomes" id="UP000828390">
    <property type="component" value="Unassembled WGS sequence"/>
</dbReference>
<evidence type="ECO:0000313" key="3">
    <source>
        <dbReference type="Proteomes" id="UP000828390"/>
    </source>
</evidence>
<gene>
    <name evidence="2" type="ORF">DPMN_044408</name>
</gene>
<dbReference type="EMBL" id="JAIWYP010000011">
    <property type="protein sequence ID" value="KAH3737813.1"/>
    <property type="molecule type" value="Genomic_DNA"/>
</dbReference>
<reference evidence="2" key="2">
    <citation type="submission" date="2020-11" db="EMBL/GenBank/DDBJ databases">
        <authorList>
            <person name="McCartney M.A."/>
            <person name="Auch B."/>
            <person name="Kono T."/>
            <person name="Mallez S."/>
            <person name="Becker A."/>
            <person name="Gohl D.M."/>
            <person name="Silverstein K.A.T."/>
            <person name="Koren S."/>
            <person name="Bechman K.B."/>
            <person name="Herman A."/>
            <person name="Abrahante J.E."/>
            <person name="Garbe J."/>
        </authorList>
    </citation>
    <scope>NUCLEOTIDE SEQUENCE</scope>
    <source>
        <strain evidence="2">Duluth1</strain>
        <tissue evidence="2">Whole animal</tissue>
    </source>
</reference>